<dbReference type="PANTHER" id="PTHR12526">
    <property type="entry name" value="GLYCOSYLTRANSFERASE"/>
    <property type="match status" value="1"/>
</dbReference>
<dbReference type="PANTHER" id="PTHR12526:SF629">
    <property type="entry name" value="TEICHURONIC ACID BIOSYNTHESIS GLYCOSYLTRANSFERASE TUAH-RELATED"/>
    <property type="match status" value="1"/>
</dbReference>
<evidence type="ECO:0000256" key="2">
    <source>
        <dbReference type="ARBA" id="ARBA00022679"/>
    </source>
</evidence>
<keyword evidence="5" id="KW-1185">Reference proteome</keyword>
<evidence type="ECO:0000256" key="1">
    <source>
        <dbReference type="ARBA" id="ARBA00022676"/>
    </source>
</evidence>
<evidence type="ECO:0000313" key="4">
    <source>
        <dbReference type="EMBL" id="TYZ26675.1"/>
    </source>
</evidence>
<organism evidence="4 5">
    <name type="scientific">Selenomonas caprae</name>
    <dbReference type="NCBI Taxonomy" id="2606905"/>
    <lineage>
        <taxon>Bacteria</taxon>
        <taxon>Bacillati</taxon>
        <taxon>Bacillota</taxon>
        <taxon>Negativicutes</taxon>
        <taxon>Selenomonadales</taxon>
        <taxon>Selenomonadaceae</taxon>
        <taxon>Selenomonas</taxon>
    </lineage>
</organism>
<comment type="caution">
    <text evidence="4">The sequence shown here is derived from an EMBL/GenBank/DDBJ whole genome shotgun (WGS) entry which is preliminary data.</text>
</comment>
<dbReference type="CDD" id="cd03794">
    <property type="entry name" value="GT4_WbuB-like"/>
    <property type="match status" value="1"/>
</dbReference>
<dbReference type="AlphaFoldDB" id="A0A5D6WHS5"/>
<proteinExistence type="predicted"/>
<gene>
    <name evidence="4" type="ORF">FZ041_13945</name>
</gene>
<keyword evidence="2 4" id="KW-0808">Transferase</keyword>
<dbReference type="RefSeq" id="WP_149190005.1">
    <property type="nucleotide sequence ID" value="NZ_VTOZ01000044.1"/>
</dbReference>
<dbReference type="Pfam" id="PF00534">
    <property type="entry name" value="Glycos_transf_1"/>
    <property type="match status" value="1"/>
</dbReference>
<accession>A0A5D6WHS5</accession>
<dbReference type="Gene3D" id="3.40.50.2000">
    <property type="entry name" value="Glycogen Phosphorylase B"/>
    <property type="match status" value="2"/>
</dbReference>
<dbReference type="EMBL" id="VTOZ01000044">
    <property type="protein sequence ID" value="TYZ26675.1"/>
    <property type="molecule type" value="Genomic_DNA"/>
</dbReference>
<protein>
    <submittedName>
        <fullName evidence="4">Glycosyltransferase family 4 protein</fullName>
    </submittedName>
</protein>
<evidence type="ECO:0000259" key="3">
    <source>
        <dbReference type="Pfam" id="PF00534"/>
    </source>
</evidence>
<dbReference type="InterPro" id="IPR001296">
    <property type="entry name" value="Glyco_trans_1"/>
</dbReference>
<dbReference type="GO" id="GO:0016757">
    <property type="term" value="F:glycosyltransferase activity"/>
    <property type="evidence" value="ECO:0007669"/>
    <property type="project" value="UniProtKB-KW"/>
</dbReference>
<feature type="domain" description="Glycosyl transferase family 1" evidence="3">
    <location>
        <begin position="190"/>
        <end position="343"/>
    </location>
</feature>
<reference evidence="4 5" key="1">
    <citation type="submission" date="2019-08" db="EMBL/GenBank/DDBJ databases">
        <title>Selenomonas sp. mPRGC5 and Selenomonas sp. mPRGC8 isolated from ruminal fluid of dairy goat (Capra hircus).</title>
        <authorList>
            <person name="Poothong S."/>
            <person name="Nuengjamnong C."/>
            <person name="Tanasupawat S."/>
        </authorList>
    </citation>
    <scope>NUCLEOTIDE SEQUENCE [LARGE SCALE GENOMIC DNA]</scope>
    <source>
        <strain evidence="5">mPRGC8</strain>
    </source>
</reference>
<sequence>MRIVIVRSTDIAPDPRVEKEAYSLKKAGHDVQVLGWDREENHGFEFMNINAYGQMIKVTRVGIKSIYGGKMKNVFPLLKYQINICKWLWDNKDTYDAIHACDLNTGLASIIMAKLLKKKLVYDIFDYYPEAYDIPEKLKKIVAWIEDRVIYGANAVIICTEQRIEQIKYHGDMQKLYIVHNSPIVKNEVEEKNDGDKIKIVYVGILQRNRYIEELMDIVSKRKDIQLDIAGFGILESQVKKMADENENIFFHGKINYEKTLQLESNADIMTALYKYNKEHHYAAPNKFYEALMLGKPVIMEKNTGVDEWISKYDVGCVIGVNAVDLNSAIDYLINRKNEWIRMSNDLKKLYVEKFSWNIMEKRLVGLYRNI</sequence>
<evidence type="ECO:0000313" key="5">
    <source>
        <dbReference type="Proteomes" id="UP000322783"/>
    </source>
</evidence>
<keyword evidence="1" id="KW-0328">Glycosyltransferase</keyword>
<dbReference type="SUPFAM" id="SSF53756">
    <property type="entry name" value="UDP-Glycosyltransferase/glycogen phosphorylase"/>
    <property type="match status" value="1"/>
</dbReference>
<dbReference type="Proteomes" id="UP000322783">
    <property type="component" value="Unassembled WGS sequence"/>
</dbReference>
<name>A0A5D6WHS5_9FIRM</name>